<evidence type="ECO:0000256" key="3">
    <source>
        <dbReference type="ARBA" id="ARBA00022989"/>
    </source>
</evidence>
<evidence type="ECO:0000259" key="6">
    <source>
        <dbReference type="Pfam" id="PF00999"/>
    </source>
</evidence>
<comment type="subcellular location">
    <subcellularLocation>
        <location evidence="1">Membrane</location>
        <topology evidence="1">Multi-pass membrane protein</topology>
    </subcellularLocation>
</comment>
<dbReference type="EMBL" id="KK101670">
    <property type="protein sequence ID" value="KIZ00037.1"/>
    <property type="molecule type" value="Genomic_DNA"/>
</dbReference>
<feature type="non-terminal residue" evidence="7">
    <location>
        <position position="52"/>
    </location>
</feature>
<dbReference type="OrthoDB" id="4834at2759"/>
<evidence type="ECO:0000256" key="2">
    <source>
        <dbReference type="ARBA" id="ARBA00022692"/>
    </source>
</evidence>
<feature type="signal peptide" evidence="5">
    <location>
        <begin position="1"/>
        <end position="22"/>
    </location>
</feature>
<feature type="domain" description="Cation/H+ exchanger transmembrane" evidence="6">
    <location>
        <begin position="5"/>
        <end position="51"/>
    </location>
</feature>
<evidence type="ECO:0000256" key="4">
    <source>
        <dbReference type="ARBA" id="ARBA00023136"/>
    </source>
</evidence>
<evidence type="ECO:0000256" key="1">
    <source>
        <dbReference type="ARBA" id="ARBA00004141"/>
    </source>
</evidence>
<name>A0A0D2MH78_9CHLO</name>
<dbReference type="GO" id="GO:0016020">
    <property type="term" value="C:membrane"/>
    <property type="evidence" value="ECO:0007669"/>
    <property type="project" value="UniProtKB-SubCell"/>
</dbReference>
<keyword evidence="2" id="KW-0812">Transmembrane</keyword>
<evidence type="ECO:0000313" key="7">
    <source>
        <dbReference type="EMBL" id="KIZ00037.1"/>
    </source>
</evidence>
<dbReference type="Gene3D" id="1.20.1530.20">
    <property type="match status" value="1"/>
</dbReference>
<organism evidence="7 8">
    <name type="scientific">Monoraphidium neglectum</name>
    <dbReference type="NCBI Taxonomy" id="145388"/>
    <lineage>
        <taxon>Eukaryota</taxon>
        <taxon>Viridiplantae</taxon>
        <taxon>Chlorophyta</taxon>
        <taxon>core chlorophytes</taxon>
        <taxon>Chlorophyceae</taxon>
        <taxon>CS clade</taxon>
        <taxon>Sphaeropleales</taxon>
        <taxon>Selenastraceae</taxon>
        <taxon>Monoraphidium</taxon>
    </lineage>
</organism>
<dbReference type="GO" id="GO:0009507">
    <property type="term" value="C:chloroplast"/>
    <property type="evidence" value="ECO:0007669"/>
    <property type="project" value="TreeGrafter"/>
</dbReference>
<dbReference type="GO" id="GO:1902600">
    <property type="term" value="P:proton transmembrane transport"/>
    <property type="evidence" value="ECO:0007669"/>
    <property type="project" value="InterPro"/>
</dbReference>
<dbReference type="PANTHER" id="PTHR46157">
    <property type="entry name" value="K(+) EFFLUX ANTIPORTER 3, CHLOROPLASTIC"/>
    <property type="match status" value="1"/>
</dbReference>
<dbReference type="InterPro" id="IPR006153">
    <property type="entry name" value="Cation/H_exchanger_TM"/>
</dbReference>
<gene>
    <name evidence="7" type="ORF">MNEG_7922</name>
</gene>
<accession>A0A0D2MH78</accession>
<proteinExistence type="predicted"/>
<evidence type="ECO:0000313" key="8">
    <source>
        <dbReference type="Proteomes" id="UP000054498"/>
    </source>
</evidence>
<dbReference type="KEGG" id="mng:MNEG_7922"/>
<dbReference type="RefSeq" id="XP_013899056.1">
    <property type="nucleotide sequence ID" value="XM_014043602.1"/>
</dbReference>
<evidence type="ECO:0000256" key="5">
    <source>
        <dbReference type="SAM" id="SignalP"/>
    </source>
</evidence>
<feature type="chain" id="PRO_5002247757" description="Cation/H+ exchanger transmembrane domain-containing protein" evidence="5">
    <location>
        <begin position="23"/>
        <end position="52"/>
    </location>
</feature>
<dbReference type="PANTHER" id="PTHR46157:SF4">
    <property type="entry name" value="K(+) EFFLUX ANTIPORTER 3, CHLOROPLASTIC"/>
    <property type="match status" value="1"/>
</dbReference>
<keyword evidence="5" id="KW-0732">Signal</keyword>
<dbReference type="Pfam" id="PF00999">
    <property type="entry name" value="Na_H_Exchanger"/>
    <property type="match status" value="1"/>
</dbReference>
<keyword evidence="8" id="KW-1185">Reference proteome</keyword>
<dbReference type="GeneID" id="25740798"/>
<reference evidence="7 8" key="1">
    <citation type="journal article" date="2013" name="BMC Genomics">
        <title>Reconstruction of the lipid metabolism for the microalga Monoraphidium neglectum from its genome sequence reveals characteristics suitable for biofuel production.</title>
        <authorList>
            <person name="Bogen C."/>
            <person name="Al-Dilaimi A."/>
            <person name="Albersmeier A."/>
            <person name="Wichmann J."/>
            <person name="Grundmann M."/>
            <person name="Rupp O."/>
            <person name="Lauersen K.J."/>
            <person name="Blifernez-Klassen O."/>
            <person name="Kalinowski J."/>
            <person name="Goesmann A."/>
            <person name="Mussgnug J.H."/>
            <person name="Kruse O."/>
        </authorList>
    </citation>
    <scope>NUCLEOTIDE SEQUENCE [LARGE SCALE GENOMIC DNA]</scope>
    <source>
        <strain evidence="7 8">SAG 48.87</strain>
    </source>
</reference>
<dbReference type="GO" id="GO:0015297">
    <property type="term" value="F:antiporter activity"/>
    <property type="evidence" value="ECO:0007669"/>
    <property type="project" value="InterPro"/>
</dbReference>
<keyword evidence="4" id="KW-0472">Membrane</keyword>
<keyword evidence="3" id="KW-1133">Transmembrane helix</keyword>
<dbReference type="InterPro" id="IPR038770">
    <property type="entry name" value="Na+/solute_symporter_sf"/>
</dbReference>
<dbReference type="AlphaFoldDB" id="A0A0D2MH78"/>
<dbReference type="Proteomes" id="UP000054498">
    <property type="component" value="Unassembled WGS sequence"/>
</dbReference>
<protein>
    <recommendedName>
        <fullName evidence="6">Cation/H+ exchanger transmembrane domain-containing protein</fullName>
    </recommendedName>
</protein>
<sequence>MVAQSRSSETFVALCLLTVVGASLITEQLGMSDTLGAFIAGVLLSETSFRTQ</sequence>